<feature type="compositionally biased region" description="Polar residues" evidence="13">
    <location>
        <begin position="601"/>
        <end position="616"/>
    </location>
</feature>
<keyword evidence="17" id="KW-1185">Reference proteome</keyword>
<reference evidence="16 17" key="1">
    <citation type="journal article" date="2023" name="Mol. Biol. Evol.">
        <title>Genomics of Secondarily Temperate Adaptation in the Only Non-Antarctic Icefish.</title>
        <authorList>
            <person name="Rivera-Colon A.G."/>
            <person name="Rayamajhi N."/>
            <person name="Minhas B.F."/>
            <person name="Madrigal G."/>
            <person name="Bilyk K.T."/>
            <person name="Yoon V."/>
            <person name="Hune M."/>
            <person name="Gregory S."/>
            <person name="Cheng C.H.C."/>
            <person name="Catchen J.M."/>
        </authorList>
    </citation>
    <scope>NUCLEOTIDE SEQUENCE [LARGE SCALE GENOMIC DNA]</scope>
    <source>
        <tissue evidence="16">White muscle</tissue>
    </source>
</reference>
<feature type="domain" description="Cation efflux protein transmembrane" evidence="15">
    <location>
        <begin position="128"/>
        <end position="348"/>
    </location>
</feature>
<evidence type="ECO:0000256" key="3">
    <source>
        <dbReference type="ARBA" id="ARBA00022448"/>
    </source>
</evidence>
<evidence type="ECO:0000256" key="14">
    <source>
        <dbReference type="SAM" id="Phobius"/>
    </source>
</evidence>
<dbReference type="GO" id="GO:0005794">
    <property type="term" value="C:Golgi apparatus"/>
    <property type="evidence" value="ECO:0007669"/>
    <property type="project" value="UniProtKB-SubCell"/>
</dbReference>
<dbReference type="GO" id="GO:0005385">
    <property type="term" value="F:zinc ion transmembrane transporter activity"/>
    <property type="evidence" value="ECO:0007669"/>
    <property type="project" value="UniProtKB-ARBA"/>
</dbReference>
<keyword evidence="8" id="KW-0333">Golgi apparatus</keyword>
<dbReference type="Proteomes" id="UP001331515">
    <property type="component" value="Unassembled WGS sequence"/>
</dbReference>
<keyword evidence="7 14" id="KW-1133">Transmembrane helix</keyword>
<evidence type="ECO:0000256" key="7">
    <source>
        <dbReference type="ARBA" id="ARBA00022989"/>
    </source>
</evidence>
<proteinExistence type="inferred from homology"/>
<protein>
    <recommendedName>
        <fullName evidence="15">Cation efflux protein transmembrane domain-containing protein</fullName>
    </recommendedName>
</protein>
<dbReference type="EMBL" id="JAURVH010001529">
    <property type="protein sequence ID" value="KAK5908843.1"/>
    <property type="molecule type" value="Genomic_DNA"/>
</dbReference>
<dbReference type="SUPFAM" id="SSF161111">
    <property type="entry name" value="Cation efflux protein transmembrane domain-like"/>
    <property type="match status" value="1"/>
</dbReference>
<sequence length="616" mass="66731">MRPFSQIEQADGYEKSKMAMDGMMSTSSGLSYHNAGDYYPRKFGPKPDVVPSGITERKVGPLDKPDMVSVDVINVTDSDVHMHRKKHEHDTYVLGTIHPFRKTHRSICAKLQQEFRLVTSDRRSWRILLFGALNLLCTGCLLMWCSSTNSMALTAYTYLTIFDLFSLITCLISSWVSMKKPSQVYSFGFDRLEVLAVFASTVLIQLGALFILKESVERFMEQPEVHTGRLLVGTFVALFFNLLTLLSVRNKPFTYVSEAASSSWLQEHVADLSRSLCGVIPGLSSVLLPRMNPFVLINVAGALSLCITYMLIEINNYNAVDTASAIAIALMTFGTMYPMSVYSGKVLLQTMPAHVIGQLDKLLREVSTLEGVLEVRNEHFWTVGFGSLAGSAHVRIRRDANEQLVLAHVTNRLLPLVSTLSVQIFKDDWSRPLLTSALTSSSSAPPESYTSSSSSSLPPPLHGMDPLTSTPSKPSSSPPEFAFETPGKNAQQVVLPAPGHHGPYGGLGLPYGASPYAGMLSQGLARPGVGLGLGAGLGLGVGVPPPSQSYRTAFGGGHSAATLREPQPFGPSVAVQTVPTINVPRQDFKNFFARDGGASPGLNSQRGNKSQITGGL</sequence>
<gene>
    <name evidence="16" type="ORF">CgunFtcFv8_016866</name>
</gene>
<keyword evidence="3" id="KW-0813">Transport</keyword>
<evidence type="ECO:0000256" key="1">
    <source>
        <dbReference type="ARBA" id="ARBA00004166"/>
    </source>
</evidence>
<keyword evidence="5" id="KW-0862">Zinc</keyword>
<dbReference type="AlphaFoldDB" id="A0AAN8HAV6"/>
<comment type="function">
    <text evidence="12">Has probably no intrinsic transporter activity but together with SLC30A5 forms a functional zinc ion:proton antiporter heterodimer, mediating zinc entry into the lumen of organelles along the secretory pathway. As part of that zinc ion:proton antiporter, contributes to zinc ion homeostasis within the early secretory pathway and regulates the activation and folding of enzymes like alkaline phosphatases and enzymes involved in phosphatidylinositol glycan anchor biosynthesis.</text>
</comment>
<keyword evidence="6" id="KW-0864">Zinc transport</keyword>
<keyword evidence="4 14" id="KW-0812">Transmembrane</keyword>
<evidence type="ECO:0000313" key="17">
    <source>
        <dbReference type="Proteomes" id="UP001331515"/>
    </source>
</evidence>
<comment type="subunit">
    <text evidence="11">Heterodimer with SLC30A5; form a functional zinc ion transmembrane transporter.</text>
</comment>
<comment type="subcellular location">
    <subcellularLocation>
        <location evidence="1">Golgi apparatus</location>
        <location evidence="1">trans-Golgi network membrane</location>
        <topology evidence="1">Multi-pass membrane protein</topology>
    </subcellularLocation>
</comment>
<keyword evidence="10 14" id="KW-0472">Membrane</keyword>
<feature type="region of interest" description="Disordered" evidence="13">
    <location>
        <begin position="439"/>
        <end position="488"/>
    </location>
</feature>
<evidence type="ECO:0000259" key="15">
    <source>
        <dbReference type="Pfam" id="PF01545"/>
    </source>
</evidence>
<dbReference type="FunFam" id="1.20.1510.10:FF:000009">
    <property type="entry name" value="zinc transporter 6 isoform X1"/>
    <property type="match status" value="1"/>
</dbReference>
<accession>A0AAN8HAV6</accession>
<feature type="transmembrane region" description="Helical" evidence="14">
    <location>
        <begin position="188"/>
        <end position="210"/>
    </location>
</feature>
<feature type="compositionally biased region" description="Low complexity" evidence="13">
    <location>
        <begin position="439"/>
        <end position="456"/>
    </location>
</feature>
<keyword evidence="9" id="KW-0406">Ion transport</keyword>
<evidence type="ECO:0000256" key="8">
    <source>
        <dbReference type="ARBA" id="ARBA00023034"/>
    </source>
</evidence>
<name>A0AAN8HAV6_CHAGU</name>
<evidence type="ECO:0000256" key="13">
    <source>
        <dbReference type="SAM" id="MobiDB-lite"/>
    </source>
</evidence>
<evidence type="ECO:0000256" key="12">
    <source>
        <dbReference type="ARBA" id="ARBA00045455"/>
    </source>
</evidence>
<evidence type="ECO:0000256" key="4">
    <source>
        <dbReference type="ARBA" id="ARBA00022692"/>
    </source>
</evidence>
<dbReference type="PANTHER" id="PTHR46531:SF1">
    <property type="entry name" value="ZINC TRANSPORTER 6"/>
    <property type="match status" value="1"/>
</dbReference>
<feature type="transmembrane region" description="Helical" evidence="14">
    <location>
        <begin position="156"/>
        <end position="176"/>
    </location>
</feature>
<dbReference type="InterPro" id="IPR058533">
    <property type="entry name" value="Cation_efflux_TM"/>
</dbReference>
<feature type="transmembrane region" description="Helical" evidence="14">
    <location>
        <begin position="294"/>
        <end position="312"/>
    </location>
</feature>
<evidence type="ECO:0000256" key="10">
    <source>
        <dbReference type="ARBA" id="ARBA00023136"/>
    </source>
</evidence>
<evidence type="ECO:0000256" key="6">
    <source>
        <dbReference type="ARBA" id="ARBA00022906"/>
    </source>
</evidence>
<evidence type="ECO:0000256" key="2">
    <source>
        <dbReference type="ARBA" id="ARBA00008873"/>
    </source>
</evidence>
<dbReference type="GO" id="GO:0016020">
    <property type="term" value="C:membrane"/>
    <property type="evidence" value="ECO:0007669"/>
    <property type="project" value="InterPro"/>
</dbReference>
<evidence type="ECO:0000256" key="11">
    <source>
        <dbReference type="ARBA" id="ARBA00038600"/>
    </source>
</evidence>
<feature type="transmembrane region" description="Helical" evidence="14">
    <location>
        <begin position="125"/>
        <end position="144"/>
    </location>
</feature>
<dbReference type="InterPro" id="IPR027469">
    <property type="entry name" value="Cation_efflux_TMD_sf"/>
</dbReference>
<organism evidence="16 17">
    <name type="scientific">Champsocephalus gunnari</name>
    <name type="common">Mackerel icefish</name>
    <dbReference type="NCBI Taxonomy" id="52237"/>
    <lineage>
        <taxon>Eukaryota</taxon>
        <taxon>Metazoa</taxon>
        <taxon>Chordata</taxon>
        <taxon>Craniata</taxon>
        <taxon>Vertebrata</taxon>
        <taxon>Euteleostomi</taxon>
        <taxon>Actinopterygii</taxon>
        <taxon>Neopterygii</taxon>
        <taxon>Teleostei</taxon>
        <taxon>Neoteleostei</taxon>
        <taxon>Acanthomorphata</taxon>
        <taxon>Eupercaria</taxon>
        <taxon>Perciformes</taxon>
        <taxon>Notothenioidei</taxon>
        <taxon>Channichthyidae</taxon>
        <taxon>Champsocephalus</taxon>
    </lineage>
</organism>
<dbReference type="Gene3D" id="1.20.1510.10">
    <property type="entry name" value="Cation efflux protein transmembrane domain"/>
    <property type="match status" value="1"/>
</dbReference>
<feature type="region of interest" description="Disordered" evidence="13">
    <location>
        <begin position="595"/>
        <end position="616"/>
    </location>
</feature>
<feature type="compositionally biased region" description="Low complexity" evidence="13">
    <location>
        <begin position="466"/>
        <end position="479"/>
    </location>
</feature>
<evidence type="ECO:0000256" key="5">
    <source>
        <dbReference type="ARBA" id="ARBA00022833"/>
    </source>
</evidence>
<feature type="transmembrane region" description="Helical" evidence="14">
    <location>
        <begin position="230"/>
        <end position="248"/>
    </location>
</feature>
<evidence type="ECO:0000256" key="9">
    <source>
        <dbReference type="ARBA" id="ARBA00023065"/>
    </source>
</evidence>
<dbReference type="PANTHER" id="PTHR46531">
    <property type="entry name" value="ZINC TRANSPORTER 6"/>
    <property type="match status" value="1"/>
</dbReference>
<feature type="transmembrane region" description="Helical" evidence="14">
    <location>
        <begin position="324"/>
        <end position="342"/>
    </location>
</feature>
<dbReference type="Pfam" id="PF01545">
    <property type="entry name" value="Cation_efflux"/>
    <property type="match status" value="1"/>
</dbReference>
<comment type="similarity">
    <text evidence="2">Belongs to the cation diffusion facilitator (CDF) transporter (TC 2.A.4) family. SLC30A subfamily.</text>
</comment>
<evidence type="ECO:0000313" key="16">
    <source>
        <dbReference type="EMBL" id="KAK5908843.1"/>
    </source>
</evidence>
<comment type="caution">
    <text evidence="16">The sequence shown here is derived from an EMBL/GenBank/DDBJ whole genome shotgun (WGS) entry which is preliminary data.</text>
</comment>
<dbReference type="InterPro" id="IPR052005">
    <property type="entry name" value="CDF_SLC30A"/>
</dbReference>